<dbReference type="SUPFAM" id="SSF49899">
    <property type="entry name" value="Concanavalin A-like lectins/glucanases"/>
    <property type="match status" value="1"/>
</dbReference>
<name>A0ABD2N1Q5_9CUCU</name>
<dbReference type="PANTHER" id="PTHR12245">
    <property type="entry name" value="SPRY DOMAIN CONTAINING SOCS BOX PROTEIN"/>
    <property type="match status" value="1"/>
</dbReference>
<gene>
    <name evidence="3" type="ORF">HHI36_013832</name>
</gene>
<evidence type="ECO:0000313" key="4">
    <source>
        <dbReference type="Proteomes" id="UP001516400"/>
    </source>
</evidence>
<dbReference type="InterPro" id="IPR003877">
    <property type="entry name" value="SPRY_dom"/>
</dbReference>
<dbReference type="EMBL" id="JABFTP020000062">
    <property type="protein sequence ID" value="KAL3272352.1"/>
    <property type="molecule type" value="Genomic_DNA"/>
</dbReference>
<dbReference type="AlphaFoldDB" id="A0ABD2N1Q5"/>
<dbReference type="PANTHER" id="PTHR12245:SF5">
    <property type="entry name" value="SPRY DOMAIN-CONTAINING SOCS BOX PROTEIN 3"/>
    <property type="match status" value="1"/>
</dbReference>
<dbReference type="InterPro" id="IPR050672">
    <property type="entry name" value="FBXO45-Fsn/SPSB_families"/>
</dbReference>
<dbReference type="Pfam" id="PF00622">
    <property type="entry name" value="SPRY"/>
    <property type="match status" value="1"/>
</dbReference>
<accession>A0ABD2N1Q5</accession>
<dbReference type="PROSITE" id="PS50188">
    <property type="entry name" value="B302_SPRY"/>
    <property type="match status" value="1"/>
</dbReference>
<dbReference type="InterPro" id="IPR035754">
    <property type="entry name" value="SPRY_SPSB3"/>
</dbReference>
<organism evidence="3 4">
    <name type="scientific">Cryptolaemus montrouzieri</name>
    <dbReference type="NCBI Taxonomy" id="559131"/>
    <lineage>
        <taxon>Eukaryota</taxon>
        <taxon>Metazoa</taxon>
        <taxon>Ecdysozoa</taxon>
        <taxon>Arthropoda</taxon>
        <taxon>Hexapoda</taxon>
        <taxon>Insecta</taxon>
        <taxon>Pterygota</taxon>
        <taxon>Neoptera</taxon>
        <taxon>Endopterygota</taxon>
        <taxon>Coleoptera</taxon>
        <taxon>Polyphaga</taxon>
        <taxon>Cucujiformia</taxon>
        <taxon>Coccinelloidea</taxon>
        <taxon>Coccinellidae</taxon>
        <taxon>Scymninae</taxon>
        <taxon>Scymnini</taxon>
        <taxon>Cryptolaemus</taxon>
    </lineage>
</organism>
<feature type="domain" description="B30.2/SPRY" evidence="2">
    <location>
        <begin position="16"/>
        <end position="214"/>
    </location>
</feature>
<evidence type="ECO:0000259" key="2">
    <source>
        <dbReference type="PROSITE" id="PS50188"/>
    </source>
</evidence>
<dbReference type="CDD" id="cd12876">
    <property type="entry name" value="SPRY_SOCS3"/>
    <property type="match status" value="1"/>
</dbReference>
<reference evidence="3 4" key="1">
    <citation type="journal article" date="2021" name="BMC Biol.">
        <title>Horizontally acquired antibacterial genes associated with adaptive radiation of ladybird beetles.</title>
        <authorList>
            <person name="Li H.S."/>
            <person name="Tang X.F."/>
            <person name="Huang Y.H."/>
            <person name="Xu Z.Y."/>
            <person name="Chen M.L."/>
            <person name="Du X.Y."/>
            <person name="Qiu B.Y."/>
            <person name="Chen P.T."/>
            <person name="Zhang W."/>
            <person name="Slipinski A."/>
            <person name="Escalona H.E."/>
            <person name="Waterhouse R.M."/>
            <person name="Zwick A."/>
            <person name="Pang H."/>
        </authorList>
    </citation>
    <scope>NUCLEOTIDE SEQUENCE [LARGE SCALE GENOMIC DNA]</scope>
    <source>
        <strain evidence="3">SYSU2018</strain>
    </source>
</reference>
<keyword evidence="1" id="KW-0833">Ubl conjugation pathway</keyword>
<sequence length="380" mass="43972">MYFVIHLNKLKNVNKNELSYCKVNCNSKVENGKLNCNCGDDIQIFEWFWKKDDSVNFVLDSNELEVTFHPIYSSGTAVVRGNKPLQKNMHHYWEIKMISNLYGTDVMVGVGTDKTMNCKFRFCSMLGLDDQSWGYSYRGEIQHNKLTRKYGEQFGLGCIVGAHLNMCTGRLEYYLNRKPLGIAFDGLKNKELYPMACSTAAHSSMKLNCAISQEETLQMLCLKCVQQHPNLYNKYRAIPGLCRYYDQKYFWMIPKQEREKSQEEEDDALHLMSIKKSSSVRRKKRFSEYLWAKPSKKITRNTSRCQGVEHFASKPSSSSISNELSQNKNLEDEEVCKLVYECLTDSESENINELESGDEFCDEVNNIVPIEDDCDLSFVH</sequence>
<evidence type="ECO:0000256" key="1">
    <source>
        <dbReference type="ARBA" id="ARBA00022786"/>
    </source>
</evidence>
<dbReference type="InterPro" id="IPR043136">
    <property type="entry name" value="B30.2/SPRY_sf"/>
</dbReference>
<protein>
    <recommendedName>
        <fullName evidence="2">B30.2/SPRY domain-containing protein</fullName>
    </recommendedName>
</protein>
<keyword evidence="4" id="KW-1185">Reference proteome</keyword>
<evidence type="ECO:0000313" key="3">
    <source>
        <dbReference type="EMBL" id="KAL3272352.1"/>
    </source>
</evidence>
<dbReference type="InterPro" id="IPR001870">
    <property type="entry name" value="B30.2/SPRY"/>
</dbReference>
<proteinExistence type="predicted"/>
<dbReference type="SMART" id="SM00449">
    <property type="entry name" value="SPRY"/>
    <property type="match status" value="1"/>
</dbReference>
<dbReference type="Gene3D" id="2.60.120.920">
    <property type="match status" value="1"/>
</dbReference>
<dbReference type="InterPro" id="IPR013320">
    <property type="entry name" value="ConA-like_dom_sf"/>
</dbReference>
<dbReference type="Proteomes" id="UP001516400">
    <property type="component" value="Unassembled WGS sequence"/>
</dbReference>
<comment type="caution">
    <text evidence="3">The sequence shown here is derived from an EMBL/GenBank/DDBJ whole genome shotgun (WGS) entry which is preliminary data.</text>
</comment>